<dbReference type="PANTHER" id="PTHR24114">
    <property type="entry name" value="LEUCINE RICH REPEAT FAMILY PROTEIN"/>
    <property type="match status" value="1"/>
</dbReference>
<feature type="compositionally biased region" description="Acidic residues" evidence="2">
    <location>
        <begin position="243"/>
        <end position="253"/>
    </location>
</feature>
<evidence type="ECO:0000313" key="4">
    <source>
        <dbReference type="Proteomes" id="UP000006906"/>
    </source>
</evidence>
<feature type="region of interest" description="Disordered" evidence="2">
    <location>
        <begin position="295"/>
        <end position="321"/>
    </location>
</feature>
<dbReference type="Proteomes" id="UP000006906">
    <property type="component" value="Chromosome 16"/>
</dbReference>
<feature type="compositionally biased region" description="Low complexity" evidence="2">
    <location>
        <begin position="396"/>
        <end position="412"/>
    </location>
</feature>
<dbReference type="PANTHER" id="PTHR24114:SF2">
    <property type="entry name" value="F-BOX DOMAIN-CONTAINING PROTEIN-RELATED"/>
    <property type="match status" value="1"/>
</dbReference>
<keyword evidence="4" id="KW-1185">Reference proteome</keyword>
<dbReference type="Gramene" id="PNW71910">
    <property type="protein sequence ID" value="PNW71910"/>
    <property type="gene ID" value="CHLRE_16g668150v5"/>
</dbReference>
<dbReference type="GeneID" id="5717715"/>
<dbReference type="InParanoid" id="A0A2K3CUF3"/>
<dbReference type="AlphaFoldDB" id="A0A2K3CUF3"/>
<dbReference type="InterPro" id="IPR001611">
    <property type="entry name" value="Leu-rich_rpt"/>
</dbReference>
<dbReference type="EMBL" id="CM008977">
    <property type="protein sequence ID" value="PNW71910.1"/>
    <property type="molecule type" value="Genomic_DNA"/>
</dbReference>
<organism evidence="3 4">
    <name type="scientific">Chlamydomonas reinhardtii</name>
    <name type="common">Chlamydomonas smithii</name>
    <dbReference type="NCBI Taxonomy" id="3055"/>
    <lineage>
        <taxon>Eukaryota</taxon>
        <taxon>Viridiplantae</taxon>
        <taxon>Chlorophyta</taxon>
        <taxon>core chlorophytes</taxon>
        <taxon>Chlorophyceae</taxon>
        <taxon>CS clade</taxon>
        <taxon>Chlamydomonadales</taxon>
        <taxon>Chlamydomonadaceae</taxon>
        <taxon>Chlamydomonas</taxon>
    </lineage>
</organism>
<sequence>MLALATSAEAFRAALVDLQALCGNLQKYESAFSADAKALYQSTNASTEAAMAELEALPPTDDSSIAGYLTTGNKAMALRAVLQSVQQATSNFTSGAIPVPRSQKEELSRVHGNILSVKFALSSEQQLLISQLRKLVLELESQKQDFDVIETNLDNTMRNLLQQVHGTEKLDDEALAAEAERLQNGIADARISGPRQLESMLTLALNSLQRLHASQTLAGGAVGASDSDEEEGPVAGGAGGAGGDEEEDDDDDPFFMPMPGAIKWAEASKFKELAKPLAPEQPADKQFMIVMEDEEPARTPTSVSAAAGEPSVASTSTTTPPPDLQQLSIDEKAAPVASAAAAISAGGAAVATEAAADGQAAAAPLPSPKERVVEHEAAQSLIVPTGPVTEPGAAGAEEAQSPEAKAASPAAAAAASTSAPVAADGAAAAPTEAGPPPEKLTDFVNFLNGENPGACMFHAQMRLSPEGCMKLANFLRSSARVRALSLSHNYLGDAGLRLICDGLRENKSVTALDLPDNNITDLGITFLAESIKDNPSLTQLQLAYNKIGDQGAMALAQVIRHSNSLKKLGLAFNNIGKAGCQALTAAISANQSLKHMQLLPGNPVEEKDAKALAKALKRNNKFSIKQLLGLKSDN</sequence>
<dbReference type="KEGG" id="cre:CHLRE_16g668150v5"/>
<accession>A0A2K3CUF3</accession>
<gene>
    <name evidence="3" type="ORF">CHLRE_16g668150v5</name>
</gene>
<dbReference type="Pfam" id="PF13516">
    <property type="entry name" value="LRR_6"/>
    <property type="match status" value="4"/>
</dbReference>
<dbReference type="SUPFAM" id="SSF52047">
    <property type="entry name" value="RNI-like"/>
    <property type="match status" value="1"/>
</dbReference>
<comment type="subcellular location">
    <subcellularLocation>
        <location evidence="1">Cytoplasm</location>
        <location evidence="1">Cytoskeleton</location>
        <location evidence="1">Cilium axoneme</location>
    </subcellularLocation>
</comment>
<dbReference type="OrthoDB" id="532593at2759"/>
<name>A0A2K3CUF3_CHLRE</name>
<dbReference type="RefSeq" id="XP_042915845.1">
    <property type="nucleotide sequence ID" value="XM_043071100.1"/>
</dbReference>
<dbReference type="InterPro" id="IPR052394">
    <property type="entry name" value="LRR-containing"/>
</dbReference>
<evidence type="ECO:0008006" key="5">
    <source>
        <dbReference type="Google" id="ProtNLM"/>
    </source>
</evidence>
<evidence type="ECO:0000256" key="2">
    <source>
        <dbReference type="SAM" id="MobiDB-lite"/>
    </source>
</evidence>
<feature type="region of interest" description="Disordered" evidence="2">
    <location>
        <begin position="385"/>
        <end position="412"/>
    </location>
</feature>
<dbReference type="SMART" id="SM00368">
    <property type="entry name" value="LRR_RI"/>
    <property type="match status" value="5"/>
</dbReference>
<evidence type="ECO:0000256" key="1">
    <source>
        <dbReference type="ARBA" id="ARBA00004430"/>
    </source>
</evidence>
<feature type="region of interest" description="Disordered" evidence="2">
    <location>
        <begin position="219"/>
        <end position="258"/>
    </location>
</feature>
<protein>
    <recommendedName>
        <fullName evidence="5">Flagellar associated protein</fullName>
    </recommendedName>
</protein>
<proteinExistence type="predicted"/>
<dbReference type="Gene3D" id="3.80.10.10">
    <property type="entry name" value="Ribonuclease Inhibitor"/>
    <property type="match status" value="1"/>
</dbReference>
<dbReference type="ExpressionAtlas" id="A0A2K3CUF3">
    <property type="expression patterns" value="baseline"/>
</dbReference>
<dbReference type="InterPro" id="IPR032675">
    <property type="entry name" value="LRR_dom_sf"/>
</dbReference>
<dbReference type="GO" id="GO:0005930">
    <property type="term" value="C:axoneme"/>
    <property type="evidence" value="ECO:0007669"/>
    <property type="project" value="UniProtKB-SubCell"/>
</dbReference>
<reference evidence="3 4" key="1">
    <citation type="journal article" date="2007" name="Science">
        <title>The Chlamydomonas genome reveals the evolution of key animal and plant functions.</title>
        <authorList>
            <person name="Merchant S.S."/>
            <person name="Prochnik S.E."/>
            <person name="Vallon O."/>
            <person name="Harris E.H."/>
            <person name="Karpowicz S.J."/>
            <person name="Witman G.B."/>
            <person name="Terry A."/>
            <person name="Salamov A."/>
            <person name="Fritz-Laylin L.K."/>
            <person name="Marechal-Drouard L."/>
            <person name="Marshall W.F."/>
            <person name="Qu L.H."/>
            <person name="Nelson D.R."/>
            <person name="Sanderfoot A.A."/>
            <person name="Spalding M.H."/>
            <person name="Kapitonov V.V."/>
            <person name="Ren Q."/>
            <person name="Ferris P."/>
            <person name="Lindquist E."/>
            <person name="Shapiro H."/>
            <person name="Lucas S.M."/>
            <person name="Grimwood J."/>
            <person name="Schmutz J."/>
            <person name="Cardol P."/>
            <person name="Cerutti H."/>
            <person name="Chanfreau G."/>
            <person name="Chen C.L."/>
            <person name="Cognat V."/>
            <person name="Croft M.T."/>
            <person name="Dent R."/>
            <person name="Dutcher S."/>
            <person name="Fernandez E."/>
            <person name="Fukuzawa H."/>
            <person name="Gonzalez-Ballester D."/>
            <person name="Gonzalez-Halphen D."/>
            <person name="Hallmann A."/>
            <person name="Hanikenne M."/>
            <person name="Hippler M."/>
            <person name="Inwood W."/>
            <person name="Jabbari K."/>
            <person name="Kalanon M."/>
            <person name="Kuras R."/>
            <person name="Lefebvre P.A."/>
            <person name="Lemaire S.D."/>
            <person name="Lobanov A.V."/>
            <person name="Lohr M."/>
            <person name="Manuell A."/>
            <person name="Meier I."/>
            <person name="Mets L."/>
            <person name="Mittag M."/>
            <person name="Mittelmeier T."/>
            <person name="Moroney J.V."/>
            <person name="Moseley J."/>
            <person name="Napoli C."/>
            <person name="Nedelcu A.M."/>
            <person name="Niyogi K."/>
            <person name="Novoselov S.V."/>
            <person name="Paulsen I.T."/>
            <person name="Pazour G."/>
            <person name="Purton S."/>
            <person name="Ral J.P."/>
            <person name="Riano-Pachon D.M."/>
            <person name="Riekhof W."/>
            <person name="Rymarquis L."/>
            <person name="Schroda M."/>
            <person name="Stern D."/>
            <person name="Umen J."/>
            <person name="Willows R."/>
            <person name="Wilson N."/>
            <person name="Zimmer S.L."/>
            <person name="Allmer J."/>
            <person name="Balk J."/>
            <person name="Bisova K."/>
            <person name="Chen C.J."/>
            <person name="Elias M."/>
            <person name="Gendler K."/>
            <person name="Hauser C."/>
            <person name="Lamb M.R."/>
            <person name="Ledford H."/>
            <person name="Long J.C."/>
            <person name="Minagawa J."/>
            <person name="Page M.D."/>
            <person name="Pan J."/>
            <person name="Pootakham W."/>
            <person name="Roje S."/>
            <person name="Rose A."/>
            <person name="Stahlberg E."/>
            <person name="Terauchi A.M."/>
            <person name="Yang P."/>
            <person name="Ball S."/>
            <person name="Bowler C."/>
            <person name="Dieckmann C.L."/>
            <person name="Gladyshev V.N."/>
            <person name="Green P."/>
            <person name="Jorgensen R."/>
            <person name="Mayfield S."/>
            <person name="Mueller-Roeber B."/>
            <person name="Rajamani S."/>
            <person name="Sayre R.T."/>
            <person name="Brokstein P."/>
            <person name="Dubchak I."/>
            <person name="Goodstein D."/>
            <person name="Hornick L."/>
            <person name="Huang Y.W."/>
            <person name="Jhaveri J."/>
            <person name="Luo Y."/>
            <person name="Martinez D."/>
            <person name="Ngau W.C."/>
            <person name="Otillar B."/>
            <person name="Poliakov A."/>
            <person name="Porter A."/>
            <person name="Szajkowski L."/>
            <person name="Werner G."/>
            <person name="Zhou K."/>
            <person name="Grigoriev I.V."/>
            <person name="Rokhsar D.S."/>
            <person name="Grossman A.R."/>
        </authorList>
    </citation>
    <scope>NUCLEOTIDE SEQUENCE [LARGE SCALE GENOMIC DNA]</scope>
    <source>
        <strain evidence="4">CC-503</strain>
    </source>
</reference>
<evidence type="ECO:0000313" key="3">
    <source>
        <dbReference type="EMBL" id="PNW71910.1"/>
    </source>
</evidence>